<gene>
    <name evidence="7" type="ORF">MECH1_V1_2071</name>
</gene>
<comment type="similarity">
    <text evidence="1 5">Belongs to the transferase hexapeptide repeat family.</text>
</comment>
<dbReference type="PANTHER" id="PTHR42811">
    <property type="entry name" value="SERINE ACETYLTRANSFERASE"/>
    <property type="match status" value="1"/>
</dbReference>
<organism evidence="7 8">
    <name type="scientific">Candidatus Methylocalor cossyra</name>
    <dbReference type="NCBI Taxonomy" id="3108543"/>
    <lineage>
        <taxon>Bacteria</taxon>
        <taxon>Pseudomonadati</taxon>
        <taxon>Pseudomonadota</taxon>
        <taxon>Gammaproteobacteria</taxon>
        <taxon>Methylococcales</taxon>
        <taxon>Methylococcaceae</taxon>
        <taxon>Candidatus Methylocalor</taxon>
    </lineage>
</organism>
<dbReference type="InterPro" id="IPR018357">
    <property type="entry name" value="Hexapep_transf_CS"/>
</dbReference>
<name>A0ABM9NJN3_9GAMM</name>
<evidence type="ECO:0000256" key="5">
    <source>
        <dbReference type="PIRNR" id="PIRNR000441"/>
    </source>
</evidence>
<dbReference type="PROSITE" id="PS00101">
    <property type="entry name" value="HEXAPEP_TRANSFERASES"/>
    <property type="match status" value="1"/>
</dbReference>
<dbReference type="InterPro" id="IPR011004">
    <property type="entry name" value="Trimer_LpxA-like_sf"/>
</dbReference>
<keyword evidence="3" id="KW-0677">Repeat</keyword>
<evidence type="ECO:0000256" key="2">
    <source>
        <dbReference type="ARBA" id="ARBA00022679"/>
    </source>
</evidence>
<comment type="catalytic activity">
    <reaction evidence="5">
        <text>L-serine + acetyl-CoA = O-acetyl-L-serine + CoA</text>
        <dbReference type="Rhea" id="RHEA:24560"/>
        <dbReference type="ChEBI" id="CHEBI:33384"/>
        <dbReference type="ChEBI" id="CHEBI:57287"/>
        <dbReference type="ChEBI" id="CHEBI:57288"/>
        <dbReference type="ChEBI" id="CHEBI:58340"/>
        <dbReference type="EC" id="2.3.1.30"/>
    </reaction>
</comment>
<dbReference type="Gene3D" id="2.160.10.10">
    <property type="entry name" value="Hexapeptide repeat proteins"/>
    <property type="match status" value="1"/>
</dbReference>
<accession>A0ABM9NJN3</accession>
<proteinExistence type="inferred from homology"/>
<dbReference type="EMBL" id="OZ026884">
    <property type="protein sequence ID" value="CAL1240847.1"/>
    <property type="molecule type" value="Genomic_DNA"/>
</dbReference>
<sequence length="215" mass="23124">MTANPTARLVAALRADTHRLGARFSWPTLLRALLTRRTFRPIVSLRLCQWSAASGGLARGLLPLFQLLHLWFRHRAGMDLPWRVAVGPGLAIDHGWGLVVNARAQLGNNVTLYHGVTIGQRDRIGRDGARITEYPAIEDEVWIGPHAIIVGGVRVGRGSRIAGGAFVAEDVPPGCVVGGNPARILKTDCPPDVLHPAPLPEPRPTPAVAVPEGSR</sequence>
<dbReference type="EC" id="2.3.1.30" evidence="5"/>
<evidence type="ECO:0000256" key="3">
    <source>
        <dbReference type="ARBA" id="ARBA00022737"/>
    </source>
</evidence>
<dbReference type="PIRSF" id="PIRSF000441">
    <property type="entry name" value="CysE"/>
    <property type="match status" value="1"/>
</dbReference>
<protein>
    <recommendedName>
        <fullName evidence="5">Serine acetyltransferase</fullName>
        <ecNumber evidence="5">2.3.1.30</ecNumber>
    </recommendedName>
</protein>
<dbReference type="CDD" id="cd03354">
    <property type="entry name" value="LbH_SAT"/>
    <property type="match status" value="1"/>
</dbReference>
<dbReference type="Pfam" id="PF00132">
    <property type="entry name" value="Hexapep"/>
    <property type="match status" value="1"/>
</dbReference>
<dbReference type="Proteomes" id="UP001497493">
    <property type="component" value="Chromosome"/>
</dbReference>
<dbReference type="GO" id="GO:0009001">
    <property type="term" value="F:serine O-acetyltransferase activity"/>
    <property type="evidence" value="ECO:0007669"/>
    <property type="project" value="UniProtKB-EC"/>
</dbReference>
<keyword evidence="4 5" id="KW-0012">Acyltransferase</keyword>
<evidence type="ECO:0000256" key="6">
    <source>
        <dbReference type="SAM" id="MobiDB-lite"/>
    </source>
</evidence>
<evidence type="ECO:0000313" key="8">
    <source>
        <dbReference type="Proteomes" id="UP001497493"/>
    </source>
</evidence>
<reference evidence="7 8" key="1">
    <citation type="submission" date="2024-04" db="EMBL/GenBank/DDBJ databases">
        <authorList>
            <person name="Cremers G."/>
        </authorList>
    </citation>
    <scope>NUCLEOTIDE SEQUENCE [LARGE SCALE GENOMIC DNA]</scope>
    <source>
        <strain evidence="7">MeCH1-AG</strain>
    </source>
</reference>
<dbReference type="SUPFAM" id="SSF51161">
    <property type="entry name" value="Trimeric LpxA-like enzymes"/>
    <property type="match status" value="1"/>
</dbReference>
<dbReference type="InterPro" id="IPR005881">
    <property type="entry name" value="Ser_O-AcTrfase"/>
</dbReference>
<feature type="region of interest" description="Disordered" evidence="6">
    <location>
        <begin position="193"/>
        <end position="215"/>
    </location>
</feature>
<evidence type="ECO:0000313" key="7">
    <source>
        <dbReference type="EMBL" id="CAL1240847.1"/>
    </source>
</evidence>
<keyword evidence="2 5" id="KW-0808">Transferase</keyword>
<dbReference type="InterPro" id="IPR001451">
    <property type="entry name" value="Hexapep"/>
</dbReference>
<evidence type="ECO:0000256" key="1">
    <source>
        <dbReference type="ARBA" id="ARBA00007274"/>
    </source>
</evidence>
<dbReference type="InterPro" id="IPR045304">
    <property type="entry name" value="LbH_SAT"/>
</dbReference>
<keyword evidence="8" id="KW-1185">Reference proteome</keyword>
<dbReference type="RefSeq" id="WP_348757408.1">
    <property type="nucleotide sequence ID" value="NZ_OZ026884.1"/>
</dbReference>
<evidence type="ECO:0000256" key="4">
    <source>
        <dbReference type="ARBA" id="ARBA00023315"/>
    </source>
</evidence>